<organism evidence="2 3">
    <name type="scientific">Natrialba hulunbeirensis JCM 10989</name>
    <dbReference type="NCBI Taxonomy" id="1227493"/>
    <lineage>
        <taxon>Archaea</taxon>
        <taxon>Methanobacteriati</taxon>
        <taxon>Methanobacteriota</taxon>
        <taxon>Stenosarchaea group</taxon>
        <taxon>Halobacteria</taxon>
        <taxon>Halobacteriales</taxon>
        <taxon>Natrialbaceae</taxon>
        <taxon>Natrialba</taxon>
    </lineage>
</organism>
<protein>
    <submittedName>
        <fullName evidence="2">Uncharacterized protein</fullName>
    </submittedName>
</protein>
<comment type="caution">
    <text evidence="2">The sequence shown here is derived from an EMBL/GenBank/DDBJ whole genome shotgun (WGS) entry which is preliminary data.</text>
</comment>
<accession>M0A5D9</accession>
<dbReference type="EMBL" id="AOIM01000013">
    <property type="protein sequence ID" value="ELY93794.1"/>
    <property type="molecule type" value="Genomic_DNA"/>
</dbReference>
<gene>
    <name evidence="2" type="ORF">C483_03924</name>
</gene>
<dbReference type="PATRIC" id="fig|1227493.4.peg.750"/>
<feature type="transmembrane region" description="Helical" evidence="1">
    <location>
        <begin position="77"/>
        <end position="99"/>
    </location>
</feature>
<proteinExistence type="predicted"/>
<feature type="transmembrane region" description="Helical" evidence="1">
    <location>
        <begin position="31"/>
        <end position="51"/>
    </location>
</feature>
<dbReference type="NCBIfam" id="NF037947">
    <property type="entry name" value="holin_4"/>
    <property type="match status" value="1"/>
</dbReference>
<evidence type="ECO:0000313" key="2">
    <source>
        <dbReference type="EMBL" id="ELY93794.1"/>
    </source>
</evidence>
<keyword evidence="1" id="KW-0812">Transmembrane</keyword>
<evidence type="ECO:0000256" key="1">
    <source>
        <dbReference type="SAM" id="Phobius"/>
    </source>
</evidence>
<dbReference type="Proteomes" id="UP000011519">
    <property type="component" value="Unassembled WGS sequence"/>
</dbReference>
<keyword evidence="1" id="KW-1133">Transmembrane helix</keyword>
<keyword evidence="3" id="KW-1185">Reference proteome</keyword>
<reference evidence="2 3" key="1">
    <citation type="journal article" date="2014" name="PLoS Genet.">
        <title>Phylogenetically driven sequencing of extremely halophilic archaea reveals strategies for static and dynamic osmo-response.</title>
        <authorList>
            <person name="Becker E.A."/>
            <person name="Seitzer P.M."/>
            <person name="Tritt A."/>
            <person name="Larsen D."/>
            <person name="Krusor M."/>
            <person name="Yao A.I."/>
            <person name="Wu D."/>
            <person name="Madern D."/>
            <person name="Eisen J.A."/>
            <person name="Darling A.E."/>
            <person name="Facciotti M.T."/>
        </authorList>
    </citation>
    <scope>NUCLEOTIDE SEQUENCE [LARGE SCALE GENOMIC DNA]</scope>
    <source>
        <strain evidence="2 3">JCM 10989</strain>
    </source>
</reference>
<name>M0A5D9_9EURY</name>
<dbReference type="AlphaFoldDB" id="M0A5D9"/>
<sequence length="104" mass="11574">MSNTGLSIAATSYRCRLVVYRVVTGPIDTRALGLASGIFWALLIALLELTADTQYGERWRLLFEDIYPGYDRTPGDLLWGTALAFVDGFSAAFAFGWLYNRLAE</sequence>
<evidence type="ECO:0000313" key="3">
    <source>
        <dbReference type="Proteomes" id="UP000011519"/>
    </source>
</evidence>
<keyword evidence="1" id="KW-0472">Membrane</keyword>